<evidence type="ECO:0000256" key="7">
    <source>
        <dbReference type="ARBA" id="ARBA00022840"/>
    </source>
</evidence>
<dbReference type="InterPro" id="IPR027417">
    <property type="entry name" value="P-loop_NTPase"/>
</dbReference>
<dbReference type="PIRSF" id="PIRSF001174">
    <property type="entry name" value="Lon_proteas"/>
    <property type="match status" value="1"/>
</dbReference>
<comment type="subunit">
    <text evidence="10 11">Homohexamer. Organized in a ring with a central cavity.</text>
</comment>
<dbReference type="GO" id="GO:0005524">
    <property type="term" value="F:ATP binding"/>
    <property type="evidence" value="ECO:0007669"/>
    <property type="project" value="UniProtKB-UniRule"/>
</dbReference>
<dbReference type="GO" id="GO:0034605">
    <property type="term" value="P:cellular response to heat"/>
    <property type="evidence" value="ECO:0007669"/>
    <property type="project" value="UniProtKB-UniRule"/>
</dbReference>
<dbReference type="HAMAP" id="MF_01973">
    <property type="entry name" value="lon_bact"/>
    <property type="match status" value="1"/>
</dbReference>
<comment type="subcellular location">
    <subcellularLocation>
        <location evidence="1 10 11">Cytoplasm</location>
    </subcellularLocation>
</comment>
<dbReference type="Gene3D" id="1.20.58.1480">
    <property type="match status" value="1"/>
</dbReference>
<evidence type="ECO:0000256" key="9">
    <source>
        <dbReference type="ARBA" id="ARBA00050665"/>
    </source>
</evidence>
<evidence type="ECO:0000259" key="17">
    <source>
        <dbReference type="PROSITE" id="PS51787"/>
    </source>
</evidence>
<evidence type="ECO:0000256" key="8">
    <source>
        <dbReference type="ARBA" id="ARBA00023016"/>
    </source>
</evidence>
<comment type="induction">
    <text evidence="10">By heat shock.</text>
</comment>
<dbReference type="GO" id="GO:0006515">
    <property type="term" value="P:protein quality control for misfolded or incompletely synthesized proteins"/>
    <property type="evidence" value="ECO:0007669"/>
    <property type="project" value="UniProtKB-UniRule"/>
</dbReference>
<dbReference type="PRINTS" id="PR00830">
    <property type="entry name" value="ENDOLAPTASE"/>
</dbReference>
<dbReference type="SMART" id="SM00382">
    <property type="entry name" value="AAA"/>
    <property type="match status" value="1"/>
</dbReference>
<feature type="domain" description="Lon proteolytic" evidence="16">
    <location>
        <begin position="630"/>
        <end position="812"/>
    </location>
</feature>
<feature type="active site" evidence="10 12">
    <location>
        <position position="761"/>
    </location>
</feature>
<organism evidence="18 19">
    <name type="scientific">Marinobacter salsuginis</name>
    <dbReference type="NCBI Taxonomy" id="418719"/>
    <lineage>
        <taxon>Bacteria</taxon>
        <taxon>Pseudomonadati</taxon>
        <taxon>Pseudomonadota</taxon>
        <taxon>Gammaproteobacteria</taxon>
        <taxon>Pseudomonadales</taxon>
        <taxon>Marinobacteraceae</taxon>
        <taxon>Marinobacter</taxon>
    </lineage>
</organism>
<dbReference type="InterPro" id="IPR027065">
    <property type="entry name" value="Lon_Prtase"/>
</dbReference>
<dbReference type="EMBL" id="BGZH01000001">
    <property type="protein sequence ID" value="GBO83789.1"/>
    <property type="molecule type" value="Genomic_DNA"/>
</dbReference>
<name>A0A5M3PM53_9GAMM</name>
<evidence type="ECO:0000256" key="6">
    <source>
        <dbReference type="ARBA" id="ARBA00022825"/>
    </source>
</evidence>
<evidence type="ECO:0000256" key="11">
    <source>
        <dbReference type="PIRNR" id="PIRNR001174"/>
    </source>
</evidence>
<feature type="active site" evidence="10 12">
    <location>
        <position position="718"/>
    </location>
</feature>
<dbReference type="Pfam" id="PF02190">
    <property type="entry name" value="LON_substr_bdg"/>
    <property type="match status" value="1"/>
</dbReference>
<dbReference type="Pfam" id="PF22667">
    <property type="entry name" value="Lon_lid"/>
    <property type="match status" value="1"/>
</dbReference>
<dbReference type="GO" id="GO:0004252">
    <property type="term" value="F:serine-type endopeptidase activity"/>
    <property type="evidence" value="ECO:0007669"/>
    <property type="project" value="UniProtKB-UniRule"/>
</dbReference>
<dbReference type="CDD" id="cd19500">
    <property type="entry name" value="RecA-like_Lon"/>
    <property type="match status" value="1"/>
</dbReference>
<dbReference type="Gene3D" id="2.30.130.40">
    <property type="entry name" value="LON domain-like"/>
    <property type="match status" value="1"/>
</dbReference>
<comment type="function">
    <text evidence="10">ATP-dependent serine protease that mediates the selective degradation of mutant and abnormal proteins as well as certain short-lived regulatory proteins. Required for cellular homeostasis and for survival from DNA damage and developmental changes induced by stress. Degrades polypeptides processively to yield small peptide fragments that are 5 to 10 amino acids long. Binds to DNA in a double-stranded, site-specific manner.</text>
</comment>
<dbReference type="SUPFAM" id="SSF88697">
    <property type="entry name" value="PUA domain-like"/>
    <property type="match status" value="1"/>
</dbReference>
<keyword evidence="19" id="KW-1185">Reference proteome</keyword>
<comment type="similarity">
    <text evidence="10 11 14 15">Belongs to the peptidase S16 family.</text>
</comment>
<dbReference type="FunFam" id="3.30.230.10:FF:000015">
    <property type="entry name" value="Lon protease homolog, mitochondrial"/>
    <property type="match status" value="1"/>
</dbReference>
<keyword evidence="4 10" id="KW-0547">Nucleotide-binding</keyword>
<keyword evidence="6 10" id="KW-0720">Serine protease</keyword>
<dbReference type="InterPro" id="IPR027543">
    <property type="entry name" value="Lon_bac"/>
</dbReference>
<dbReference type="Proteomes" id="UP000340077">
    <property type="component" value="Unassembled WGS sequence"/>
</dbReference>
<dbReference type="EC" id="3.4.21.53" evidence="10 11"/>
<dbReference type="InterPro" id="IPR046336">
    <property type="entry name" value="Lon_prtase_N_sf"/>
</dbReference>
<dbReference type="FunFam" id="3.40.50.300:FF:000021">
    <property type="entry name" value="Lon protease homolog"/>
    <property type="match status" value="1"/>
</dbReference>
<keyword evidence="2 10" id="KW-0963">Cytoplasm</keyword>
<dbReference type="Pfam" id="PF00004">
    <property type="entry name" value="AAA"/>
    <property type="match status" value="1"/>
</dbReference>
<dbReference type="GO" id="GO:0043565">
    <property type="term" value="F:sequence-specific DNA binding"/>
    <property type="evidence" value="ECO:0007669"/>
    <property type="project" value="UniProtKB-UniRule"/>
</dbReference>
<evidence type="ECO:0000256" key="10">
    <source>
        <dbReference type="HAMAP-Rule" id="MF_01973"/>
    </source>
</evidence>
<dbReference type="PROSITE" id="PS01046">
    <property type="entry name" value="LON_SER"/>
    <property type="match status" value="1"/>
</dbReference>
<dbReference type="InterPro" id="IPR008269">
    <property type="entry name" value="Lon_proteolytic"/>
</dbReference>
<dbReference type="Gene3D" id="3.30.230.10">
    <property type="match status" value="1"/>
</dbReference>
<evidence type="ECO:0000256" key="1">
    <source>
        <dbReference type="ARBA" id="ARBA00004496"/>
    </source>
</evidence>
<dbReference type="SMART" id="SM00464">
    <property type="entry name" value="LON"/>
    <property type="match status" value="1"/>
</dbReference>
<keyword evidence="8 10" id="KW-0346">Stress response</keyword>
<dbReference type="InterPro" id="IPR020568">
    <property type="entry name" value="Ribosomal_Su5_D2-typ_SF"/>
</dbReference>
<dbReference type="InterPro" id="IPR008268">
    <property type="entry name" value="Peptidase_S16_AS"/>
</dbReference>
<keyword evidence="7 10" id="KW-0067">ATP-binding</keyword>
<evidence type="ECO:0000256" key="4">
    <source>
        <dbReference type="ARBA" id="ARBA00022741"/>
    </source>
</evidence>
<dbReference type="InterPro" id="IPR054594">
    <property type="entry name" value="Lon_lid"/>
</dbReference>
<comment type="catalytic activity">
    <reaction evidence="9 10 11 14">
        <text>Hydrolysis of proteins in presence of ATP.</text>
        <dbReference type="EC" id="3.4.21.53"/>
    </reaction>
</comment>
<proteinExistence type="evidence at transcript level"/>
<dbReference type="SUPFAM" id="SSF52540">
    <property type="entry name" value="P-loop containing nucleoside triphosphate hydrolases"/>
    <property type="match status" value="1"/>
</dbReference>
<dbReference type="InterPro" id="IPR015947">
    <property type="entry name" value="PUA-like_sf"/>
</dbReference>
<dbReference type="Gene3D" id="1.10.8.60">
    <property type="match status" value="1"/>
</dbReference>
<dbReference type="GO" id="GO:0004176">
    <property type="term" value="F:ATP-dependent peptidase activity"/>
    <property type="evidence" value="ECO:0007669"/>
    <property type="project" value="UniProtKB-UniRule"/>
</dbReference>
<dbReference type="SUPFAM" id="SSF54211">
    <property type="entry name" value="Ribosomal protein S5 domain 2-like"/>
    <property type="match status" value="1"/>
</dbReference>
<sequence>MDTRGMNDETQNDSFEEFEEDVTEYIGKDEHSKSLALPQQMMPRRMYVLPVSNRPFFPAQVQPIVVNQNPWQETLKRVGETDHKVMGICFVEEPDAEEGVPASEQLETIGCAVRVHHAQNDSGKVQFIAQGLQRFRIVQWLRRKPPYLVEVEYPAEPEEDADELKAYTLAIISAIKELLRTNPLYGEEVKQYLSRFGPDDSSPLADFGASMTSAPGNELQDVLDTVPLLRRMEKVLLLMRKEQEVARLQSEISEEVNAKVQKHQREFFLKEQLKVIQRELGMAKDDKTADVERFQQRMAELNPPEAVQERFNDEVEKLQVLEQGSPEYGVTRNYLDWLTQVPWGIHSEDHFDLAKARQILDRDHDGLDDVKDRIIEFLAEGTFKGEVSGSILLLVGPPGVGKTSIGHSVADALGRKFYRFSVGGMRDEAEIKGHRRTYIGAMPGKFVQALKDSKVANPVIMLDEIDKIGASFQGDPASALLETLDPEQNRDFLDHYLDVRMDLSKVLFICTANQLDTIPRPLLDRMDVIRLSGYIAEEKLAIAKHFLLPRLLKRAGLLKKQLNITDAAIKQIIEGYAREAGVRSLEKLLHKVIRKGIVKLLESPDQPVKVGVSDLQSYLGQPSFKKEKSLKGIGVVTGLAWTAMGGATLSIEASRIHSSQRGFKLTGQLGDVMKESAEIAYSYVSSNLRRFKGDPTFFDKSFVHLHVPEGATPKDGPSAGVTMATALLSIARKEAPQQNIAMTGELTLTGQVLPVGGIREKVIAARRQKISNLILPEANRGDYEELPEYLKEGLSVNFAKHYNDVFQVCFGNKPKSGSSVH</sequence>
<dbReference type="GO" id="GO:0005737">
    <property type="term" value="C:cytoplasm"/>
    <property type="evidence" value="ECO:0007669"/>
    <property type="project" value="UniProtKB-SubCell"/>
</dbReference>
<protein>
    <recommendedName>
        <fullName evidence="10 11">Lon protease</fullName>
        <ecNumber evidence="10 11">3.4.21.53</ecNumber>
    </recommendedName>
    <alternativeName>
        <fullName evidence="10">ATP-dependent protease La</fullName>
    </alternativeName>
</protein>
<evidence type="ECO:0000259" key="16">
    <source>
        <dbReference type="PROSITE" id="PS51786"/>
    </source>
</evidence>
<evidence type="ECO:0000256" key="15">
    <source>
        <dbReference type="RuleBase" id="RU000591"/>
    </source>
</evidence>
<evidence type="ECO:0000256" key="5">
    <source>
        <dbReference type="ARBA" id="ARBA00022801"/>
    </source>
</evidence>
<evidence type="ECO:0000256" key="13">
    <source>
        <dbReference type="PIRSR" id="PIRSR001174-2"/>
    </source>
</evidence>
<keyword evidence="3 10" id="KW-0645">Protease</keyword>
<gene>
    <name evidence="18" type="primary">lon_2</name>
    <name evidence="10" type="synonym">lon</name>
    <name evidence="18" type="ORF">MS5N3_12400</name>
</gene>
<feature type="domain" description="Lon N-terminal" evidence="17">
    <location>
        <begin position="46"/>
        <end position="243"/>
    </location>
</feature>
<keyword evidence="5 10" id="KW-0378">Hydrolase</keyword>
<accession>A0A5M3PM53</accession>
<evidence type="ECO:0000256" key="14">
    <source>
        <dbReference type="PROSITE-ProRule" id="PRU01122"/>
    </source>
</evidence>
<evidence type="ECO:0000256" key="12">
    <source>
        <dbReference type="PIRSR" id="PIRSR001174-1"/>
    </source>
</evidence>
<dbReference type="GO" id="GO:0016887">
    <property type="term" value="F:ATP hydrolysis activity"/>
    <property type="evidence" value="ECO:0007669"/>
    <property type="project" value="UniProtKB-UniRule"/>
</dbReference>
<dbReference type="Gene3D" id="3.40.50.300">
    <property type="entry name" value="P-loop containing nucleotide triphosphate hydrolases"/>
    <property type="match status" value="1"/>
</dbReference>
<comment type="caution">
    <text evidence="18">The sequence shown here is derived from an EMBL/GenBank/DDBJ whole genome shotgun (WGS) entry which is preliminary data.</text>
</comment>
<dbReference type="InterPro" id="IPR003593">
    <property type="entry name" value="AAA+_ATPase"/>
</dbReference>
<dbReference type="PROSITE" id="PS51786">
    <property type="entry name" value="LON_PROTEOLYTIC"/>
    <property type="match status" value="1"/>
</dbReference>
<dbReference type="PANTHER" id="PTHR43718">
    <property type="entry name" value="LON PROTEASE"/>
    <property type="match status" value="1"/>
</dbReference>
<evidence type="ECO:0000256" key="2">
    <source>
        <dbReference type="ARBA" id="ARBA00022490"/>
    </source>
</evidence>
<dbReference type="InterPro" id="IPR014721">
    <property type="entry name" value="Ribsml_uS5_D2-typ_fold_subgr"/>
</dbReference>
<evidence type="ECO:0000313" key="18">
    <source>
        <dbReference type="EMBL" id="GBO83789.1"/>
    </source>
</evidence>
<dbReference type="FunFam" id="1.20.5.5270:FF:000001">
    <property type="entry name" value="Lon protease homolog, mitochondrial"/>
    <property type="match status" value="1"/>
</dbReference>
<evidence type="ECO:0000313" key="19">
    <source>
        <dbReference type="Proteomes" id="UP000340077"/>
    </source>
</evidence>
<feature type="binding site" evidence="10 13">
    <location>
        <begin position="396"/>
        <end position="403"/>
    </location>
    <ligand>
        <name>ATP</name>
        <dbReference type="ChEBI" id="CHEBI:30616"/>
    </ligand>
</feature>
<dbReference type="AlphaFoldDB" id="A0A5M3PM53"/>
<dbReference type="InterPro" id="IPR003111">
    <property type="entry name" value="Lon_prtase_N"/>
</dbReference>
<dbReference type="NCBIfam" id="TIGR00763">
    <property type="entry name" value="lon"/>
    <property type="match status" value="1"/>
</dbReference>
<dbReference type="PROSITE" id="PS51787">
    <property type="entry name" value="LON_N"/>
    <property type="match status" value="1"/>
</dbReference>
<dbReference type="PANTHER" id="PTHR43718:SF2">
    <property type="entry name" value="LON PROTEASE HOMOLOG, MITOCHONDRIAL"/>
    <property type="match status" value="1"/>
</dbReference>
<dbReference type="InterPro" id="IPR003959">
    <property type="entry name" value="ATPase_AAA_core"/>
</dbReference>
<reference evidence="18 19" key="1">
    <citation type="journal article" date="2019" name="J. Gen. Appl. Microbiol.">
        <title>Aerobic degradation of cis-dichloroethene by the marine bacterium Marinobacter salsuginis strain 5N-3.</title>
        <authorList>
            <person name="Inoue Y."/>
            <person name="Fukunaga Y."/>
            <person name="Katsumata H."/>
            <person name="Ohji S."/>
            <person name="Hosoyama A."/>
            <person name="Mori K."/>
            <person name="Ando K."/>
        </authorList>
    </citation>
    <scope>NUCLEOTIDE SEQUENCE [LARGE SCALE GENOMIC DNA]</scope>
    <source>
        <strain evidence="18 19">5N-3</strain>
    </source>
</reference>
<evidence type="ECO:0000256" key="3">
    <source>
        <dbReference type="ARBA" id="ARBA00022670"/>
    </source>
</evidence>
<dbReference type="Gene3D" id="1.20.5.5270">
    <property type="match status" value="1"/>
</dbReference>
<dbReference type="InterPro" id="IPR004815">
    <property type="entry name" value="Lon_bac/euk-typ"/>
</dbReference>
<dbReference type="Pfam" id="PF05362">
    <property type="entry name" value="Lon_C"/>
    <property type="match status" value="1"/>
</dbReference>